<feature type="transmembrane region" description="Helical" evidence="1">
    <location>
        <begin position="141"/>
        <end position="158"/>
    </location>
</feature>
<name>A0A4R6KJ21_9ACTN</name>
<evidence type="ECO:0000313" key="3">
    <source>
        <dbReference type="Proteomes" id="UP000295388"/>
    </source>
</evidence>
<evidence type="ECO:0000256" key="1">
    <source>
        <dbReference type="SAM" id="Phobius"/>
    </source>
</evidence>
<feature type="transmembrane region" description="Helical" evidence="1">
    <location>
        <begin position="109"/>
        <end position="129"/>
    </location>
</feature>
<keyword evidence="1" id="KW-0472">Membrane</keyword>
<dbReference type="RefSeq" id="WP_133799241.1">
    <property type="nucleotide sequence ID" value="NZ_SNWQ01000003.1"/>
</dbReference>
<dbReference type="Proteomes" id="UP000295388">
    <property type="component" value="Unassembled WGS sequence"/>
</dbReference>
<gene>
    <name evidence="2" type="ORF">EV643_1035</name>
</gene>
<keyword evidence="1" id="KW-1133">Transmembrane helix</keyword>
<evidence type="ECO:0000313" key="2">
    <source>
        <dbReference type="EMBL" id="TDO51268.1"/>
    </source>
</evidence>
<protein>
    <submittedName>
        <fullName evidence="2">Uncharacterized protein</fullName>
    </submittedName>
</protein>
<keyword evidence="1" id="KW-0812">Transmembrane</keyword>
<dbReference type="EMBL" id="SNWQ01000003">
    <property type="protein sequence ID" value="TDO51268.1"/>
    <property type="molecule type" value="Genomic_DNA"/>
</dbReference>
<feature type="transmembrane region" description="Helical" evidence="1">
    <location>
        <begin position="164"/>
        <end position="182"/>
    </location>
</feature>
<feature type="transmembrane region" description="Helical" evidence="1">
    <location>
        <begin position="38"/>
        <end position="58"/>
    </location>
</feature>
<accession>A0A4R6KJ21</accession>
<proteinExistence type="predicted"/>
<organism evidence="2 3">
    <name type="scientific">Kribbella caucasensis</name>
    <dbReference type="NCBI Taxonomy" id="2512215"/>
    <lineage>
        <taxon>Bacteria</taxon>
        <taxon>Bacillati</taxon>
        <taxon>Actinomycetota</taxon>
        <taxon>Actinomycetes</taxon>
        <taxon>Propionibacteriales</taxon>
        <taxon>Kribbellaceae</taxon>
        <taxon>Kribbella</taxon>
    </lineage>
</organism>
<comment type="caution">
    <text evidence="2">The sequence shown here is derived from an EMBL/GenBank/DDBJ whole genome shotgun (WGS) entry which is preliminary data.</text>
</comment>
<dbReference type="OrthoDB" id="3828436at2"/>
<feature type="transmembrane region" description="Helical" evidence="1">
    <location>
        <begin position="70"/>
        <end position="89"/>
    </location>
</feature>
<dbReference type="AlphaFoldDB" id="A0A4R6KJ21"/>
<sequence>MTSSMLYRTAAVAGLLSAVVLLTNTAKRAGVIPATAVTQLVAPLAQVLALAFVMALYLRAGRRRGHFGAVAFALNFAAVALLVGVEFVLNLVFPHLDSGTVAELRAGPLGIALTVTSIAFLIGTALFTVSLWQQDGPPKAALFLYGAGAIPVSLRAAVPEAALQIGLLALALAICLLSAWLWTTSRQTTTLSAAG</sequence>
<reference evidence="2 3" key="1">
    <citation type="submission" date="2019-03" db="EMBL/GenBank/DDBJ databases">
        <title>Genomic Encyclopedia of Type Strains, Phase III (KMG-III): the genomes of soil and plant-associated and newly described type strains.</title>
        <authorList>
            <person name="Whitman W."/>
        </authorList>
    </citation>
    <scope>NUCLEOTIDE SEQUENCE [LARGE SCALE GENOMIC DNA]</scope>
    <source>
        <strain evidence="2 3">VKM Ac-2527</strain>
    </source>
</reference>
<keyword evidence="3" id="KW-1185">Reference proteome</keyword>